<dbReference type="SMART" id="SM00719">
    <property type="entry name" value="Plus3"/>
    <property type="match status" value="1"/>
</dbReference>
<comment type="subcellular location">
    <subcellularLocation>
        <location evidence="1">Nucleus</location>
    </subcellularLocation>
</comment>
<dbReference type="Gene3D" id="3.90.70.200">
    <property type="entry name" value="Plus-3 domain"/>
    <property type="match status" value="1"/>
</dbReference>
<evidence type="ECO:0000256" key="2">
    <source>
        <dbReference type="ARBA" id="ARBA00023015"/>
    </source>
</evidence>
<dbReference type="GO" id="GO:0003677">
    <property type="term" value="F:DNA binding"/>
    <property type="evidence" value="ECO:0007669"/>
    <property type="project" value="InterPro"/>
</dbReference>
<gene>
    <name evidence="7" type="ORF">QSP1433_LOCUS8006</name>
</gene>
<feature type="compositionally biased region" description="Basic residues" evidence="5">
    <location>
        <begin position="561"/>
        <end position="578"/>
    </location>
</feature>
<keyword evidence="2" id="KW-0805">Transcription regulation</keyword>
<dbReference type="Pfam" id="PF03126">
    <property type="entry name" value="Plus-3"/>
    <property type="match status" value="1"/>
</dbReference>
<feature type="compositionally biased region" description="Polar residues" evidence="5">
    <location>
        <begin position="493"/>
        <end position="512"/>
    </location>
</feature>
<dbReference type="PROSITE" id="PS51360">
    <property type="entry name" value="PLUS3"/>
    <property type="match status" value="1"/>
</dbReference>
<feature type="domain" description="Plus3" evidence="6">
    <location>
        <begin position="220"/>
        <end position="354"/>
    </location>
</feature>
<protein>
    <recommendedName>
        <fullName evidence="6">Plus3 domain-containing protein</fullName>
    </recommendedName>
</protein>
<evidence type="ECO:0000256" key="1">
    <source>
        <dbReference type="ARBA" id="ARBA00004123"/>
    </source>
</evidence>
<feature type="region of interest" description="Disordered" evidence="5">
    <location>
        <begin position="471"/>
        <end position="537"/>
    </location>
</feature>
<evidence type="ECO:0000313" key="7">
    <source>
        <dbReference type="EMBL" id="CAD9683245.1"/>
    </source>
</evidence>
<dbReference type="InterPro" id="IPR004343">
    <property type="entry name" value="Plus-3_dom"/>
</dbReference>
<evidence type="ECO:0000256" key="4">
    <source>
        <dbReference type="ARBA" id="ARBA00023242"/>
    </source>
</evidence>
<evidence type="ECO:0000259" key="6">
    <source>
        <dbReference type="PROSITE" id="PS51360"/>
    </source>
</evidence>
<dbReference type="EMBL" id="HBHK01012716">
    <property type="protein sequence ID" value="CAD9683245.1"/>
    <property type="molecule type" value="Transcribed_RNA"/>
</dbReference>
<dbReference type="AlphaFoldDB" id="A0A7S2RXE9"/>
<feature type="compositionally biased region" description="Acidic residues" evidence="5">
    <location>
        <begin position="109"/>
        <end position="132"/>
    </location>
</feature>
<feature type="compositionally biased region" description="Basic and acidic residues" evidence="5">
    <location>
        <begin position="583"/>
        <end position="596"/>
    </location>
</feature>
<feature type="compositionally biased region" description="Low complexity" evidence="5">
    <location>
        <begin position="11"/>
        <end position="34"/>
    </location>
</feature>
<dbReference type="GO" id="GO:0016593">
    <property type="term" value="C:Cdc73/Paf1 complex"/>
    <property type="evidence" value="ECO:0007669"/>
    <property type="project" value="TreeGrafter"/>
</dbReference>
<organism evidence="7">
    <name type="scientific">Mucochytrium quahogii</name>
    <dbReference type="NCBI Taxonomy" id="96639"/>
    <lineage>
        <taxon>Eukaryota</taxon>
        <taxon>Sar</taxon>
        <taxon>Stramenopiles</taxon>
        <taxon>Bigyra</taxon>
        <taxon>Labyrinthulomycetes</taxon>
        <taxon>Thraustochytrida</taxon>
        <taxon>Thraustochytriidae</taxon>
        <taxon>Mucochytrium</taxon>
    </lineage>
</organism>
<evidence type="ECO:0000256" key="5">
    <source>
        <dbReference type="SAM" id="MobiDB-lite"/>
    </source>
</evidence>
<dbReference type="PANTHER" id="PTHR13115">
    <property type="entry name" value="RNA POLYMERASE-ASSOCIATED PROTEIN RTF1 HOMOLOG"/>
    <property type="match status" value="1"/>
</dbReference>
<feature type="region of interest" description="Disordered" evidence="5">
    <location>
        <begin position="1"/>
        <end position="217"/>
    </location>
</feature>
<dbReference type="GO" id="GO:1990269">
    <property type="term" value="F:RNA polymerase II C-terminal domain phosphoserine binding"/>
    <property type="evidence" value="ECO:0007669"/>
    <property type="project" value="TreeGrafter"/>
</dbReference>
<keyword evidence="4" id="KW-0539">Nucleus</keyword>
<feature type="region of interest" description="Disordered" evidence="5">
    <location>
        <begin position="557"/>
        <end position="596"/>
    </location>
</feature>
<feature type="compositionally biased region" description="Basic and acidic residues" evidence="5">
    <location>
        <begin position="55"/>
        <end position="92"/>
    </location>
</feature>
<dbReference type="SUPFAM" id="SSF159042">
    <property type="entry name" value="Plus3-like"/>
    <property type="match status" value="1"/>
</dbReference>
<sequence length="596" mass="67712">MSTKKRKALSDSESSSGSSGSSSGSDSDSSSSSGAARKKTVKKKDDDDGNSGGEKALEDMTEFEREQYLFEKDARERREREMASLQRQKESEATNVKRKMTRGNKAADSEDEEEEEEEAFDDDDDDEEDYVDGSEKKKKKKKPEAKKPQTQKQRLQEAFGSDSDSGVSSLEDDEDDFGRGLGGRSRPMAGRRFGRKVGGRNKSMYSSDEEDDEDGTKRNKIDLSGLIAMQLTRTVLVKWVDEPYFNECVGGFVRLTIGSNPNDPTKRTYRVCEIVEVEPSAEYDLEGKRVDVALVLKFGKSEKSWKLGSISNGPFQQDEFDFWARHVEEAGKRAYFPINRDVDKFAARIKKNVEEFTYTEQDIKKKIEKRKKRRKGVVNIAMEKTELERHLAYEKAQGNHERVEEIKERLLEIRAIQEDKQRVMSEKYNANQKVNARNAKQNLQGAGQIKVKSKNGVEVWNPFARKPTRPLNLWSTKVAGQPDTGEAEENNEKQGTSTESSMPEQQEATVSPRTKKSNEETDALGLSPFKNTKPKIKEVRTIHGQISIDMDLTNPIVNSEKKKKKKNPLRRKKKKTKASTKMSVDEYLKKLDNADE</sequence>
<evidence type="ECO:0000256" key="3">
    <source>
        <dbReference type="ARBA" id="ARBA00023163"/>
    </source>
</evidence>
<proteinExistence type="predicted"/>
<accession>A0A7S2RXE9</accession>
<dbReference type="InterPro" id="IPR036128">
    <property type="entry name" value="Plus3-like_sf"/>
</dbReference>
<name>A0A7S2RXE9_9STRA</name>
<dbReference type="PANTHER" id="PTHR13115:SF8">
    <property type="entry name" value="RNA POLYMERASE-ASSOCIATED PROTEIN RTF1 HOMOLOG"/>
    <property type="match status" value="1"/>
</dbReference>
<keyword evidence="3" id="KW-0804">Transcription</keyword>
<reference evidence="7" key="1">
    <citation type="submission" date="2021-01" db="EMBL/GenBank/DDBJ databases">
        <authorList>
            <person name="Corre E."/>
            <person name="Pelletier E."/>
            <person name="Niang G."/>
            <person name="Scheremetjew M."/>
            <person name="Finn R."/>
            <person name="Kale V."/>
            <person name="Holt S."/>
            <person name="Cochrane G."/>
            <person name="Meng A."/>
            <person name="Brown T."/>
            <person name="Cohen L."/>
        </authorList>
    </citation>
    <scope>NUCLEOTIDE SEQUENCE</scope>
    <source>
        <strain evidence="7">NY070348D</strain>
    </source>
</reference>